<dbReference type="EMBL" id="MBFE02000014">
    <property type="protein sequence ID" value="MUO43887.1"/>
    <property type="molecule type" value="Genomic_DNA"/>
</dbReference>
<organism evidence="3 5">
    <name type="scientific">Agrobacterium vitis</name>
    <name type="common">Rhizobium vitis</name>
    <dbReference type="NCBI Taxonomy" id="373"/>
    <lineage>
        <taxon>Bacteria</taxon>
        <taxon>Pseudomonadati</taxon>
        <taxon>Pseudomonadota</taxon>
        <taxon>Alphaproteobacteria</taxon>
        <taxon>Hyphomicrobiales</taxon>
        <taxon>Rhizobiaceae</taxon>
        <taxon>Rhizobium/Agrobacterium group</taxon>
        <taxon>Agrobacterium</taxon>
    </lineage>
</organism>
<feature type="repeat" description="ANK" evidence="1">
    <location>
        <begin position="104"/>
        <end position="136"/>
    </location>
</feature>
<dbReference type="RefSeq" id="WP_015915605.1">
    <property type="nucleotide sequence ID" value="NZ_MBFA02000014.1"/>
</dbReference>
<dbReference type="PROSITE" id="PS50088">
    <property type="entry name" value="ANK_REPEAT"/>
    <property type="match status" value="1"/>
</dbReference>
<reference evidence="4 5" key="1">
    <citation type="submission" date="2019-11" db="EMBL/GenBank/DDBJ databases">
        <title>Whole-genome sequencing of Allorhizobium vitis.</title>
        <authorList>
            <person name="Gan H.M."/>
            <person name="Savka M.A."/>
        </authorList>
    </citation>
    <scope>NUCLEOTIDE SEQUENCE [LARGE SCALE GENOMIC DNA]</scope>
    <source>
        <strain evidence="3 5">RF2/1</strain>
        <strain evidence="2 4">T1/7</strain>
    </source>
</reference>
<gene>
    <name evidence="3" type="ORF">BBK91_019420</name>
    <name evidence="2" type="ORF">BBL17_019110</name>
</gene>
<sequence>MSVNLDRLERWEEKFLRGDHSDDSWVISQLKSEPSVNGIPLLFRAAYSTEGLRFLAENGVNILQRSEDGSTLLMEARSGFDIETYRWLAGEFAKRDAIDLHDEEGFTALSVKIKFGELEEARILLENGASIRTFATVARYGNRRLTIPRQAVICTSRSELDPQQVSIEALKLLQEFGYDPSKEEVAELLSGVSEDKPELRKWVSENLASG</sequence>
<evidence type="ECO:0000256" key="1">
    <source>
        <dbReference type="PROSITE-ProRule" id="PRU00023"/>
    </source>
</evidence>
<keyword evidence="1" id="KW-0040">ANK repeat</keyword>
<keyword evidence="4" id="KW-1185">Reference proteome</keyword>
<evidence type="ECO:0000313" key="2">
    <source>
        <dbReference type="EMBL" id="MUO43887.1"/>
    </source>
</evidence>
<evidence type="ECO:0000313" key="5">
    <source>
        <dbReference type="Proteomes" id="UP000179536"/>
    </source>
</evidence>
<dbReference type="Proteomes" id="UP000179454">
    <property type="component" value="Unassembled WGS sequence"/>
</dbReference>
<evidence type="ECO:0000313" key="4">
    <source>
        <dbReference type="Proteomes" id="UP000179454"/>
    </source>
</evidence>
<evidence type="ECO:0008006" key="6">
    <source>
        <dbReference type="Google" id="ProtNLM"/>
    </source>
</evidence>
<dbReference type="AlphaFoldDB" id="A0ABD6HDT2"/>
<dbReference type="SUPFAM" id="SSF48403">
    <property type="entry name" value="Ankyrin repeat"/>
    <property type="match status" value="1"/>
</dbReference>
<accession>A0ABD6HDT2</accession>
<dbReference type="Gene3D" id="1.25.40.20">
    <property type="entry name" value="Ankyrin repeat-containing domain"/>
    <property type="match status" value="1"/>
</dbReference>
<dbReference type="EMBL" id="MBFA02000014">
    <property type="protein sequence ID" value="MUP12035.1"/>
    <property type="molecule type" value="Genomic_DNA"/>
</dbReference>
<protein>
    <recommendedName>
        <fullName evidence="6">Ankyrin repeat domain-containing protein</fullName>
    </recommendedName>
</protein>
<dbReference type="InterPro" id="IPR002110">
    <property type="entry name" value="Ankyrin_rpt"/>
</dbReference>
<proteinExistence type="predicted"/>
<name>A0ABD6HDT2_AGRVI</name>
<dbReference type="InterPro" id="IPR036770">
    <property type="entry name" value="Ankyrin_rpt-contain_sf"/>
</dbReference>
<comment type="caution">
    <text evidence="3">The sequence shown here is derived from an EMBL/GenBank/DDBJ whole genome shotgun (WGS) entry which is preliminary data.</text>
</comment>
<evidence type="ECO:0000313" key="3">
    <source>
        <dbReference type="EMBL" id="MUP12035.1"/>
    </source>
</evidence>
<dbReference type="Proteomes" id="UP000179536">
    <property type="component" value="Unassembled WGS sequence"/>
</dbReference>